<accession>A0ABS4H0Y9</accession>
<dbReference type="Proteomes" id="UP001519273">
    <property type="component" value="Unassembled WGS sequence"/>
</dbReference>
<keyword evidence="2" id="KW-1185">Reference proteome</keyword>
<gene>
    <name evidence="1" type="ORF">J2Z20_001054</name>
</gene>
<proteinExistence type="predicted"/>
<reference evidence="1 2" key="1">
    <citation type="submission" date="2021-03" db="EMBL/GenBank/DDBJ databases">
        <title>Genomic Encyclopedia of Type Strains, Phase IV (KMG-IV): sequencing the most valuable type-strain genomes for metagenomic binning, comparative biology and taxonomic classification.</title>
        <authorList>
            <person name="Goeker M."/>
        </authorList>
    </citation>
    <scope>NUCLEOTIDE SEQUENCE [LARGE SCALE GENOMIC DNA]</scope>
    <source>
        <strain evidence="1 2">DSM 23491</strain>
    </source>
</reference>
<dbReference type="EMBL" id="JAGGKP010000001">
    <property type="protein sequence ID" value="MBP1936193.1"/>
    <property type="molecule type" value="Genomic_DNA"/>
</dbReference>
<evidence type="ECO:0000313" key="2">
    <source>
        <dbReference type="Proteomes" id="UP001519273"/>
    </source>
</evidence>
<sequence>MAFGINREELTKWKEAVSRGEIAFITHYWLEPRFPGIKTVTKVGCANLERLTEWCAQNGLDPKYIHRRRPFPHFDLIGPKQKEILQKELLWDQLKRFHML</sequence>
<name>A0ABS4H0Y9_9BACL</name>
<protein>
    <recommendedName>
        <fullName evidence="3">YneQ</fullName>
    </recommendedName>
</protein>
<organism evidence="1 2">
    <name type="scientific">Paenibacillus sediminis</name>
    <dbReference type="NCBI Taxonomy" id="664909"/>
    <lineage>
        <taxon>Bacteria</taxon>
        <taxon>Bacillati</taxon>
        <taxon>Bacillota</taxon>
        <taxon>Bacilli</taxon>
        <taxon>Bacillales</taxon>
        <taxon>Paenibacillaceae</taxon>
        <taxon>Paenibacillus</taxon>
    </lineage>
</organism>
<comment type="caution">
    <text evidence="1">The sequence shown here is derived from an EMBL/GenBank/DDBJ whole genome shotgun (WGS) entry which is preliminary data.</text>
</comment>
<dbReference type="RefSeq" id="WP_209846103.1">
    <property type="nucleotide sequence ID" value="NZ_CBCRVE010000002.1"/>
</dbReference>
<evidence type="ECO:0000313" key="1">
    <source>
        <dbReference type="EMBL" id="MBP1936193.1"/>
    </source>
</evidence>
<evidence type="ECO:0008006" key="3">
    <source>
        <dbReference type="Google" id="ProtNLM"/>
    </source>
</evidence>